<comment type="caution">
    <text evidence="2">The sequence shown here is derived from an EMBL/GenBank/DDBJ whole genome shotgun (WGS) entry which is preliminary data.</text>
</comment>
<feature type="domain" description="Methyltransferase type 11" evidence="1">
    <location>
        <begin position="40"/>
        <end position="139"/>
    </location>
</feature>
<dbReference type="PANTHER" id="PTHR43861">
    <property type="entry name" value="TRANS-ACONITATE 2-METHYLTRANSFERASE-RELATED"/>
    <property type="match status" value="1"/>
</dbReference>
<proteinExistence type="predicted"/>
<dbReference type="Proteomes" id="UP001501734">
    <property type="component" value="Unassembled WGS sequence"/>
</dbReference>
<dbReference type="InterPro" id="IPR029063">
    <property type="entry name" value="SAM-dependent_MTases_sf"/>
</dbReference>
<sequence>MLEDTGERVIPDQMEATNRLLIEHVARYQFATSYVYGKVLDFACGSGYGTHLIVKSAKKQVEQVVGIDFDRDAIAYAKNRYYHPASEFIQGDVTDPNLPSKLGQFDCIMSFETIEHIDDEKQFLNNIDQLLKPGGRLILSTPFGDGRDRPSGVPFHVHQLTINEFKRLFDEFAYQSVEFFYQNGALIVPEGFEIDQYFPLGIVICQK</sequence>
<name>A0ABP7VGA1_9BACI</name>
<dbReference type="InterPro" id="IPR013216">
    <property type="entry name" value="Methyltransf_11"/>
</dbReference>
<gene>
    <name evidence="2" type="ORF">GCM10022410_11150</name>
</gene>
<dbReference type="CDD" id="cd02440">
    <property type="entry name" value="AdoMet_MTases"/>
    <property type="match status" value="1"/>
</dbReference>
<dbReference type="EMBL" id="BAABDL010000058">
    <property type="protein sequence ID" value="GAA4066580.1"/>
    <property type="molecule type" value="Genomic_DNA"/>
</dbReference>
<evidence type="ECO:0000259" key="1">
    <source>
        <dbReference type="Pfam" id="PF08241"/>
    </source>
</evidence>
<evidence type="ECO:0000313" key="2">
    <source>
        <dbReference type="EMBL" id="GAA4066580.1"/>
    </source>
</evidence>
<dbReference type="SUPFAM" id="SSF53335">
    <property type="entry name" value="S-adenosyl-L-methionine-dependent methyltransferases"/>
    <property type="match status" value="1"/>
</dbReference>
<reference evidence="3" key="1">
    <citation type="journal article" date="2019" name="Int. J. Syst. Evol. Microbiol.">
        <title>The Global Catalogue of Microorganisms (GCM) 10K type strain sequencing project: providing services to taxonomists for standard genome sequencing and annotation.</title>
        <authorList>
            <consortium name="The Broad Institute Genomics Platform"/>
            <consortium name="The Broad Institute Genome Sequencing Center for Infectious Disease"/>
            <person name="Wu L."/>
            <person name="Ma J."/>
        </authorList>
    </citation>
    <scope>NUCLEOTIDE SEQUENCE [LARGE SCALE GENOMIC DNA]</scope>
    <source>
        <strain evidence="3">JCM 17250</strain>
    </source>
</reference>
<dbReference type="RefSeq" id="WP_344911182.1">
    <property type="nucleotide sequence ID" value="NZ_BAABDL010000058.1"/>
</dbReference>
<evidence type="ECO:0000313" key="3">
    <source>
        <dbReference type="Proteomes" id="UP001501734"/>
    </source>
</evidence>
<dbReference type="Pfam" id="PF08241">
    <property type="entry name" value="Methyltransf_11"/>
    <property type="match status" value="1"/>
</dbReference>
<keyword evidence="3" id="KW-1185">Reference proteome</keyword>
<organism evidence="2 3">
    <name type="scientific">Amphibacillus indicireducens</name>
    <dbReference type="NCBI Taxonomy" id="1076330"/>
    <lineage>
        <taxon>Bacteria</taxon>
        <taxon>Bacillati</taxon>
        <taxon>Bacillota</taxon>
        <taxon>Bacilli</taxon>
        <taxon>Bacillales</taxon>
        <taxon>Bacillaceae</taxon>
        <taxon>Amphibacillus</taxon>
    </lineage>
</organism>
<dbReference type="Gene3D" id="3.40.50.150">
    <property type="entry name" value="Vaccinia Virus protein VP39"/>
    <property type="match status" value="1"/>
</dbReference>
<accession>A0ABP7VGA1</accession>
<protein>
    <recommendedName>
        <fullName evidence="1">Methyltransferase type 11 domain-containing protein</fullName>
    </recommendedName>
</protein>